<dbReference type="EMBL" id="LVYU01000157">
    <property type="protein sequence ID" value="KZA96461.1"/>
    <property type="molecule type" value="Genomic_DNA"/>
</dbReference>
<sequence>MLAKAASLAGSSTGVKRVTGANPKLFHSTNIAAPVRAWVRSMAALNAAHIRRRLDDGDRAAPLQVPPLCLE</sequence>
<evidence type="ECO:0000313" key="1">
    <source>
        <dbReference type="EMBL" id="KZA96461.1"/>
    </source>
</evidence>
<accession>A0A154I7T0</accession>
<proteinExistence type="predicted"/>
<comment type="caution">
    <text evidence="1">The sequence shown here is derived from an EMBL/GenBank/DDBJ whole genome shotgun (WGS) entry which is preliminary data.</text>
</comment>
<organism evidence="1">
    <name type="scientific">Rhizobium leguminosarum</name>
    <dbReference type="NCBI Taxonomy" id="384"/>
    <lineage>
        <taxon>Bacteria</taxon>
        <taxon>Pseudomonadati</taxon>
        <taxon>Pseudomonadota</taxon>
        <taxon>Alphaproteobacteria</taxon>
        <taxon>Hyphomicrobiales</taxon>
        <taxon>Rhizobiaceae</taxon>
        <taxon>Rhizobium/Agrobacterium group</taxon>
        <taxon>Rhizobium</taxon>
    </lineage>
</organism>
<name>A0A154I7T0_RHILE</name>
<reference evidence="1" key="1">
    <citation type="submission" date="2016-03" db="EMBL/GenBank/DDBJ databases">
        <title>Microsymbionts genomes from the relict species Vavilovia formosa.</title>
        <authorList>
            <person name="Chirak E."/>
            <person name="Kimeklis A."/>
            <person name="Kopat V."/>
            <person name="Andronov E."/>
        </authorList>
    </citation>
    <scope>NUCLEOTIDE SEQUENCE [LARGE SCALE GENOMIC DNA]</scope>
    <source>
        <strain evidence="1">Vaf12</strain>
    </source>
</reference>
<dbReference type="AlphaFoldDB" id="A0A154I7T0"/>
<gene>
    <name evidence="1" type="ORF">A4A59_34765</name>
</gene>
<protein>
    <submittedName>
        <fullName evidence="1">Uncharacterized protein</fullName>
    </submittedName>
</protein>